<evidence type="ECO:0000256" key="1">
    <source>
        <dbReference type="SAM" id="MobiDB-lite"/>
    </source>
</evidence>
<feature type="compositionally biased region" description="Basic and acidic residues" evidence="1">
    <location>
        <begin position="82"/>
        <end position="96"/>
    </location>
</feature>
<proteinExistence type="predicted"/>
<evidence type="ECO:0000313" key="3">
    <source>
        <dbReference type="Proteomes" id="UP001597068"/>
    </source>
</evidence>
<gene>
    <name evidence="2" type="ORF">ACFQ04_20615</name>
</gene>
<organism evidence="2 3">
    <name type="scientific">Williamsia deligens</name>
    <dbReference type="NCBI Taxonomy" id="321325"/>
    <lineage>
        <taxon>Bacteria</taxon>
        <taxon>Bacillati</taxon>
        <taxon>Actinomycetota</taxon>
        <taxon>Actinomycetes</taxon>
        <taxon>Mycobacteriales</taxon>
        <taxon>Nocardiaceae</taxon>
        <taxon>Williamsia</taxon>
    </lineage>
</organism>
<comment type="caution">
    <text evidence="2">The sequence shown here is derived from an EMBL/GenBank/DDBJ whole genome shotgun (WGS) entry which is preliminary data.</text>
</comment>
<sequence length="174" mass="18935">MADENYAGTALLGAGIEVDGYVFTEAKIKFVGGMSEFAIPDPPRRGSLRTYVVKAQCTRYLIDEKGEEPRLIIEMQHFVVYDRDQGPLNDRQRVETPSELEELDRKAKEGPVEETEVDENQPGLFGDAPDAGDEGDGDLPEGPEWGDAEANAQQPKGDGDTGRPSFSSIDGGQS</sequence>
<dbReference type="RefSeq" id="WP_253649234.1">
    <property type="nucleotide sequence ID" value="NZ_BAAAMO010000015.1"/>
</dbReference>
<protein>
    <submittedName>
        <fullName evidence="2">Uncharacterized protein</fullName>
    </submittedName>
</protein>
<reference evidence="3" key="1">
    <citation type="journal article" date="2019" name="Int. J. Syst. Evol. Microbiol.">
        <title>The Global Catalogue of Microorganisms (GCM) 10K type strain sequencing project: providing services to taxonomists for standard genome sequencing and annotation.</title>
        <authorList>
            <consortium name="The Broad Institute Genomics Platform"/>
            <consortium name="The Broad Institute Genome Sequencing Center for Infectious Disease"/>
            <person name="Wu L."/>
            <person name="Ma J."/>
        </authorList>
    </citation>
    <scope>NUCLEOTIDE SEQUENCE [LARGE SCALE GENOMIC DNA]</scope>
    <source>
        <strain evidence="3">CCUG 50873</strain>
    </source>
</reference>
<feature type="compositionally biased region" description="Acidic residues" evidence="1">
    <location>
        <begin position="130"/>
        <end position="147"/>
    </location>
</feature>
<dbReference type="EMBL" id="JBHTIL010000009">
    <property type="protein sequence ID" value="MFD0928144.1"/>
    <property type="molecule type" value="Genomic_DNA"/>
</dbReference>
<dbReference type="Proteomes" id="UP001597068">
    <property type="component" value="Unassembled WGS sequence"/>
</dbReference>
<feature type="region of interest" description="Disordered" evidence="1">
    <location>
        <begin position="82"/>
        <end position="174"/>
    </location>
</feature>
<feature type="compositionally biased region" description="Polar residues" evidence="1">
    <location>
        <begin position="164"/>
        <end position="174"/>
    </location>
</feature>
<name>A0ABW3GD65_9NOCA</name>
<keyword evidence="3" id="KW-1185">Reference proteome</keyword>
<accession>A0ABW3GD65</accession>
<evidence type="ECO:0000313" key="2">
    <source>
        <dbReference type="EMBL" id="MFD0928144.1"/>
    </source>
</evidence>